<feature type="region of interest" description="Disordered" evidence="1">
    <location>
        <begin position="24"/>
        <end position="51"/>
    </location>
</feature>
<dbReference type="EMBL" id="JAWDGP010005477">
    <property type="protein sequence ID" value="KAK3756726.1"/>
    <property type="molecule type" value="Genomic_DNA"/>
</dbReference>
<feature type="compositionally biased region" description="Basic and acidic residues" evidence="1">
    <location>
        <begin position="42"/>
        <end position="51"/>
    </location>
</feature>
<evidence type="ECO:0000313" key="3">
    <source>
        <dbReference type="Proteomes" id="UP001283361"/>
    </source>
</evidence>
<sequence length="149" mass="16241">MPQDYSSTANKQLVKLQMDLDEVLNNRRKVRQRDRPGGGSEGKSDEGFHNKTNIETHCNIVNLRGCDPGPAGQFSVETQRQLDLGSFRVADCCHENYRWRPTASLVSAAGSATSARSVPGPCQACDSVTPHLPWSGGGFIGRIKPDLSE</sequence>
<reference evidence="2" key="1">
    <citation type="journal article" date="2023" name="G3 (Bethesda)">
        <title>A reference genome for the long-term kleptoplast-retaining sea slug Elysia crispata morphotype clarki.</title>
        <authorList>
            <person name="Eastman K.E."/>
            <person name="Pendleton A.L."/>
            <person name="Shaikh M.A."/>
            <person name="Suttiyut T."/>
            <person name="Ogas R."/>
            <person name="Tomko P."/>
            <person name="Gavelis G."/>
            <person name="Widhalm J.R."/>
            <person name="Wisecaver J.H."/>
        </authorList>
    </citation>
    <scope>NUCLEOTIDE SEQUENCE</scope>
    <source>
        <strain evidence="2">ECLA1</strain>
    </source>
</reference>
<accession>A0AAE0YTW9</accession>
<evidence type="ECO:0000313" key="2">
    <source>
        <dbReference type="EMBL" id="KAK3756726.1"/>
    </source>
</evidence>
<keyword evidence="3" id="KW-1185">Reference proteome</keyword>
<comment type="caution">
    <text evidence="2">The sequence shown here is derived from an EMBL/GenBank/DDBJ whole genome shotgun (WGS) entry which is preliminary data.</text>
</comment>
<gene>
    <name evidence="2" type="ORF">RRG08_018450</name>
</gene>
<evidence type="ECO:0000256" key="1">
    <source>
        <dbReference type="SAM" id="MobiDB-lite"/>
    </source>
</evidence>
<name>A0AAE0YTW9_9GAST</name>
<organism evidence="2 3">
    <name type="scientific">Elysia crispata</name>
    <name type="common">lettuce slug</name>
    <dbReference type="NCBI Taxonomy" id="231223"/>
    <lineage>
        <taxon>Eukaryota</taxon>
        <taxon>Metazoa</taxon>
        <taxon>Spiralia</taxon>
        <taxon>Lophotrochozoa</taxon>
        <taxon>Mollusca</taxon>
        <taxon>Gastropoda</taxon>
        <taxon>Heterobranchia</taxon>
        <taxon>Euthyneura</taxon>
        <taxon>Panpulmonata</taxon>
        <taxon>Sacoglossa</taxon>
        <taxon>Placobranchoidea</taxon>
        <taxon>Plakobranchidae</taxon>
        <taxon>Elysia</taxon>
    </lineage>
</organism>
<dbReference type="AlphaFoldDB" id="A0AAE0YTW9"/>
<dbReference type="Proteomes" id="UP001283361">
    <property type="component" value="Unassembled WGS sequence"/>
</dbReference>
<protein>
    <submittedName>
        <fullName evidence="2">Uncharacterized protein</fullName>
    </submittedName>
</protein>
<proteinExistence type="predicted"/>